<evidence type="ECO:0000256" key="6">
    <source>
        <dbReference type="ARBA" id="ARBA00022989"/>
    </source>
</evidence>
<dbReference type="PANTHER" id="PTHR13929">
    <property type="entry name" value="1,4-DIHYDROXY-2-NAPHTHOATE OCTAPRENYLTRANSFERASE"/>
    <property type="match status" value="1"/>
</dbReference>
<dbReference type="Pfam" id="PF01040">
    <property type="entry name" value="UbiA"/>
    <property type="match status" value="1"/>
</dbReference>
<dbReference type="Gene3D" id="1.10.357.140">
    <property type="entry name" value="UbiA prenyltransferase"/>
    <property type="match status" value="1"/>
</dbReference>
<dbReference type="PIRSF" id="PIRSF005355">
    <property type="entry name" value="UBIAD1"/>
    <property type="match status" value="1"/>
</dbReference>
<keyword evidence="5 8" id="KW-0812">Transmembrane</keyword>
<feature type="transmembrane region" description="Helical" evidence="8">
    <location>
        <begin position="284"/>
        <end position="305"/>
    </location>
</feature>
<dbReference type="RefSeq" id="WP_377602426.1">
    <property type="nucleotide sequence ID" value="NZ_JBHUME010000007.1"/>
</dbReference>
<evidence type="ECO:0000256" key="5">
    <source>
        <dbReference type="ARBA" id="ARBA00022692"/>
    </source>
</evidence>
<evidence type="ECO:0000313" key="10">
    <source>
        <dbReference type="Proteomes" id="UP001597541"/>
    </source>
</evidence>
<feature type="transmembrane region" description="Helical" evidence="8">
    <location>
        <begin position="154"/>
        <end position="175"/>
    </location>
</feature>
<dbReference type="EMBL" id="JBHUME010000007">
    <property type="protein sequence ID" value="MFD2612687.1"/>
    <property type="molecule type" value="Genomic_DNA"/>
</dbReference>
<evidence type="ECO:0000256" key="2">
    <source>
        <dbReference type="ARBA" id="ARBA00004863"/>
    </source>
</evidence>
<keyword evidence="6 8" id="KW-1133">Transmembrane helix</keyword>
<evidence type="ECO:0000256" key="1">
    <source>
        <dbReference type="ARBA" id="ARBA00004141"/>
    </source>
</evidence>
<keyword evidence="3" id="KW-0474">Menaquinone biosynthesis</keyword>
<sequence length="306" mass="33505">MEQVRLFLRASRFYVIPVILVPVLLGAASAYKTTGEFHPLLLLITLIGAAAAHLFSNMVNDLWDFRNGVDDTAKETASAISTNSGFLTQGIYSEKKFAFYTWAMFYIALVSGIWLAAVSGIEVLLFAVAGALIAYFYVAPPIKFGYRGKGYSEIGIFLAFGAIPVMGSYFVQTGGVTWDTFLISCPIGILTTLILFNHHFLHWRADEKAGKRTLVVVWGESRALRFSLILVYSAYITLLIGVLLGALPWYALAAMITAVPFLNKYKGLQPVNPSEAYLPLMKGALDAAMQCGAIMMAALLIQAWLS</sequence>
<feature type="transmembrane region" description="Helical" evidence="8">
    <location>
        <begin position="97"/>
        <end position="117"/>
    </location>
</feature>
<dbReference type="CDD" id="cd13962">
    <property type="entry name" value="PT_UbiA_UBIAD1"/>
    <property type="match status" value="1"/>
</dbReference>
<dbReference type="Proteomes" id="UP001597541">
    <property type="component" value="Unassembled WGS sequence"/>
</dbReference>
<feature type="transmembrane region" description="Helical" evidence="8">
    <location>
        <begin position="12"/>
        <end position="31"/>
    </location>
</feature>
<evidence type="ECO:0000256" key="3">
    <source>
        <dbReference type="ARBA" id="ARBA00022428"/>
    </source>
</evidence>
<keyword evidence="4" id="KW-0808">Transferase</keyword>
<evidence type="ECO:0000256" key="7">
    <source>
        <dbReference type="ARBA" id="ARBA00023136"/>
    </source>
</evidence>
<name>A0ABW5PFF5_9BACL</name>
<comment type="caution">
    <text evidence="9">The sequence shown here is derived from an EMBL/GenBank/DDBJ whole genome shotgun (WGS) entry which is preliminary data.</text>
</comment>
<feature type="transmembrane region" description="Helical" evidence="8">
    <location>
        <begin position="181"/>
        <end position="201"/>
    </location>
</feature>
<dbReference type="InterPro" id="IPR026046">
    <property type="entry name" value="UBIAD1"/>
</dbReference>
<feature type="transmembrane region" description="Helical" evidence="8">
    <location>
        <begin position="37"/>
        <end position="56"/>
    </location>
</feature>
<comment type="pathway">
    <text evidence="2">Quinol/quinone metabolism; menaquinone biosynthesis.</text>
</comment>
<feature type="transmembrane region" description="Helical" evidence="8">
    <location>
        <begin position="123"/>
        <end position="142"/>
    </location>
</feature>
<evidence type="ECO:0000256" key="8">
    <source>
        <dbReference type="SAM" id="Phobius"/>
    </source>
</evidence>
<dbReference type="PANTHER" id="PTHR13929:SF0">
    <property type="entry name" value="UBIA PRENYLTRANSFERASE DOMAIN-CONTAINING PROTEIN 1"/>
    <property type="match status" value="1"/>
</dbReference>
<comment type="subcellular location">
    <subcellularLocation>
        <location evidence="1">Membrane</location>
        <topology evidence="1">Multi-pass membrane protein</topology>
    </subcellularLocation>
</comment>
<dbReference type="InterPro" id="IPR000537">
    <property type="entry name" value="UbiA_prenyltransferase"/>
</dbReference>
<reference evidence="10" key="1">
    <citation type="journal article" date="2019" name="Int. J. Syst. Evol. Microbiol.">
        <title>The Global Catalogue of Microorganisms (GCM) 10K type strain sequencing project: providing services to taxonomists for standard genome sequencing and annotation.</title>
        <authorList>
            <consortium name="The Broad Institute Genomics Platform"/>
            <consortium name="The Broad Institute Genome Sequencing Center for Infectious Disease"/>
            <person name="Wu L."/>
            <person name="Ma J."/>
        </authorList>
    </citation>
    <scope>NUCLEOTIDE SEQUENCE [LARGE SCALE GENOMIC DNA]</scope>
    <source>
        <strain evidence="10">KCTC 3950</strain>
    </source>
</reference>
<gene>
    <name evidence="9" type="ORF">ACFSUF_09660</name>
</gene>
<proteinExistence type="predicted"/>
<dbReference type="InterPro" id="IPR044878">
    <property type="entry name" value="UbiA_sf"/>
</dbReference>
<evidence type="ECO:0000256" key="4">
    <source>
        <dbReference type="ARBA" id="ARBA00022679"/>
    </source>
</evidence>
<protein>
    <submittedName>
        <fullName evidence="9">Prenyltransferase</fullName>
    </submittedName>
</protein>
<keyword evidence="10" id="KW-1185">Reference proteome</keyword>
<accession>A0ABW5PFF5</accession>
<keyword evidence="7 8" id="KW-0472">Membrane</keyword>
<evidence type="ECO:0000313" key="9">
    <source>
        <dbReference type="EMBL" id="MFD2612687.1"/>
    </source>
</evidence>
<organism evidence="9 10">
    <name type="scientific">Paenibacillus gansuensis</name>
    <dbReference type="NCBI Taxonomy" id="306542"/>
    <lineage>
        <taxon>Bacteria</taxon>
        <taxon>Bacillati</taxon>
        <taxon>Bacillota</taxon>
        <taxon>Bacilli</taxon>
        <taxon>Bacillales</taxon>
        <taxon>Paenibacillaceae</taxon>
        <taxon>Paenibacillus</taxon>
    </lineage>
</organism>